<reference evidence="1 2" key="2">
    <citation type="journal article" date="2010" name="Stand. Genomic Sci.">
        <title>Complete genome sequence of Chitinophaga pinensis type strain (UQM 2034).</title>
        <authorList>
            <person name="Glavina Del Rio T."/>
            <person name="Abt B."/>
            <person name="Spring S."/>
            <person name="Lapidus A."/>
            <person name="Nolan M."/>
            <person name="Tice H."/>
            <person name="Copeland A."/>
            <person name="Cheng J.F."/>
            <person name="Chen F."/>
            <person name="Bruce D."/>
            <person name="Goodwin L."/>
            <person name="Pitluck S."/>
            <person name="Ivanova N."/>
            <person name="Mavromatis K."/>
            <person name="Mikhailova N."/>
            <person name="Pati A."/>
            <person name="Chen A."/>
            <person name="Palaniappan K."/>
            <person name="Land M."/>
            <person name="Hauser L."/>
            <person name="Chang Y.J."/>
            <person name="Jeffries C.D."/>
            <person name="Chain P."/>
            <person name="Saunders E."/>
            <person name="Detter J.C."/>
            <person name="Brettin T."/>
            <person name="Rohde M."/>
            <person name="Goker M."/>
            <person name="Bristow J."/>
            <person name="Eisen J.A."/>
            <person name="Markowitz V."/>
            <person name="Hugenholtz P."/>
            <person name="Kyrpides N.C."/>
            <person name="Klenk H.P."/>
            <person name="Lucas S."/>
        </authorList>
    </citation>
    <scope>NUCLEOTIDE SEQUENCE [LARGE SCALE GENOMIC DNA]</scope>
    <source>
        <strain evidence="2">ATCC 43595 / DSM 2588 / LMG 13176 / NBRC 15968 / NCIMB 11800 / UQM 2034</strain>
    </source>
</reference>
<reference evidence="2" key="1">
    <citation type="submission" date="2009-08" db="EMBL/GenBank/DDBJ databases">
        <title>The complete genome of Chitinophaga pinensis DSM 2588.</title>
        <authorList>
            <consortium name="US DOE Joint Genome Institute (JGI-PGF)"/>
            <person name="Lucas S."/>
            <person name="Copeland A."/>
            <person name="Lapidus A."/>
            <person name="Glavina del Rio T."/>
            <person name="Dalin E."/>
            <person name="Tice H."/>
            <person name="Bruce D."/>
            <person name="Goodwin L."/>
            <person name="Pitluck S."/>
            <person name="Kyrpides N."/>
            <person name="Mavromatis K."/>
            <person name="Ivanova N."/>
            <person name="Mikhailova N."/>
            <person name="Sims D."/>
            <person name="Meinche L."/>
            <person name="Brettin T."/>
            <person name="Detter J.C."/>
            <person name="Han C."/>
            <person name="Larimer F."/>
            <person name="Land M."/>
            <person name="Hauser L."/>
            <person name="Markowitz V."/>
            <person name="Cheng J.-F."/>
            <person name="Hugenholtz P."/>
            <person name="Woyke T."/>
            <person name="Wu D."/>
            <person name="Spring S."/>
            <person name="Klenk H.-P."/>
            <person name="Eisen J.A."/>
        </authorList>
    </citation>
    <scope>NUCLEOTIDE SEQUENCE [LARGE SCALE GENOMIC DNA]</scope>
    <source>
        <strain evidence="2">ATCC 43595 / DSM 2588 / LMG 13176 / NBRC 15968 / NCIMB 11800 / UQM 2034</strain>
    </source>
</reference>
<dbReference type="OrthoDB" id="674255at2"/>
<sequence length="108" mass="12419">MIAISNGFSYILPDSKGKPYTIKVNFTSMPQSYEISPGEPIDIISVTVLKIDEESGFQEIFNYYIRDMNGELSIGTMKKQQFNPIKSQMLEELKEQVLVRYEDIAKEK</sequence>
<accession>A0A979GTA7</accession>
<evidence type="ECO:0000313" key="2">
    <source>
        <dbReference type="Proteomes" id="UP000002215"/>
    </source>
</evidence>
<dbReference type="AlphaFoldDB" id="A0A979GTA7"/>
<name>A0A979GTA7_CHIPD</name>
<dbReference type="KEGG" id="cpi:Cpin_2535"/>
<organism evidence="1 2">
    <name type="scientific">Chitinophaga pinensis (strain ATCC 43595 / DSM 2588 / LMG 13176 / NBRC 15968 / NCIMB 11800 / UQM 2034)</name>
    <dbReference type="NCBI Taxonomy" id="485918"/>
    <lineage>
        <taxon>Bacteria</taxon>
        <taxon>Pseudomonadati</taxon>
        <taxon>Bacteroidota</taxon>
        <taxon>Chitinophagia</taxon>
        <taxon>Chitinophagales</taxon>
        <taxon>Chitinophagaceae</taxon>
        <taxon>Chitinophaga</taxon>
    </lineage>
</organism>
<proteinExistence type="predicted"/>
<gene>
    <name evidence="1" type="ordered locus">Cpin_2535</name>
</gene>
<dbReference type="RefSeq" id="WP_012790195.1">
    <property type="nucleotide sequence ID" value="NC_013132.1"/>
</dbReference>
<evidence type="ECO:0000313" key="1">
    <source>
        <dbReference type="EMBL" id="ACU60019.1"/>
    </source>
</evidence>
<protein>
    <submittedName>
        <fullName evidence="1">Uncharacterized protein</fullName>
    </submittedName>
</protein>
<dbReference type="Proteomes" id="UP000002215">
    <property type="component" value="Chromosome"/>
</dbReference>
<dbReference type="EMBL" id="CP001699">
    <property type="protein sequence ID" value="ACU60019.1"/>
    <property type="molecule type" value="Genomic_DNA"/>
</dbReference>